<reference evidence="2" key="1">
    <citation type="journal article" date="2023" name="G3 (Bethesda)">
        <title>Genome assembly and association tests identify interacting loci associated with vigor, precocity, and sex in interspecific pistachio rootstocks.</title>
        <authorList>
            <person name="Palmer W."/>
            <person name="Jacygrad E."/>
            <person name="Sagayaradj S."/>
            <person name="Cavanaugh K."/>
            <person name="Han R."/>
            <person name="Bertier L."/>
            <person name="Beede B."/>
            <person name="Kafkas S."/>
            <person name="Golino D."/>
            <person name="Preece J."/>
            <person name="Michelmore R."/>
        </authorList>
    </citation>
    <scope>NUCLEOTIDE SEQUENCE [LARGE SCALE GENOMIC DNA]</scope>
</reference>
<gene>
    <name evidence="1" type="ORF">Pint_29480</name>
</gene>
<name>A0ACC0X175_9ROSI</name>
<protein>
    <submittedName>
        <fullName evidence="1">Uncharacterized protein</fullName>
    </submittedName>
</protein>
<sequence>MEMKKNGLILSVGRNPKLCPEASCTEKNNYIVPVLAAALSFSLLLTAMAILWNLKTRHQVGKRNGSLELRNLRFSYSDLVRITDNFERALGKGGFGTVYHGYLDDTQVAVKMLSPSSVQGYKQFQAEVKLLMRVHHKNLTTLVGYCDEGINMGLIYEFMANGNLETHLLAQDDANIFSWEGRLRIAVEAAQGWNYQICNFLFPPIFVKNLYIKNIVDPRLQGDFDINSVRKAVEIAMACISPTATKRPTMTKVVIELNECLAMEIARQKVDNDIESKDSIELYNSDHRA</sequence>
<evidence type="ECO:0000313" key="2">
    <source>
        <dbReference type="Proteomes" id="UP001163603"/>
    </source>
</evidence>
<accession>A0ACC0X175</accession>
<comment type="caution">
    <text evidence="1">The sequence shown here is derived from an EMBL/GenBank/DDBJ whole genome shotgun (WGS) entry which is preliminary data.</text>
</comment>
<dbReference type="Proteomes" id="UP001163603">
    <property type="component" value="Chromosome 15"/>
</dbReference>
<proteinExistence type="predicted"/>
<evidence type="ECO:0000313" key="1">
    <source>
        <dbReference type="EMBL" id="KAJ0007594.1"/>
    </source>
</evidence>
<dbReference type="EMBL" id="CM047750">
    <property type="protein sequence ID" value="KAJ0007594.1"/>
    <property type="molecule type" value="Genomic_DNA"/>
</dbReference>
<organism evidence="1 2">
    <name type="scientific">Pistacia integerrima</name>
    <dbReference type="NCBI Taxonomy" id="434235"/>
    <lineage>
        <taxon>Eukaryota</taxon>
        <taxon>Viridiplantae</taxon>
        <taxon>Streptophyta</taxon>
        <taxon>Embryophyta</taxon>
        <taxon>Tracheophyta</taxon>
        <taxon>Spermatophyta</taxon>
        <taxon>Magnoliopsida</taxon>
        <taxon>eudicotyledons</taxon>
        <taxon>Gunneridae</taxon>
        <taxon>Pentapetalae</taxon>
        <taxon>rosids</taxon>
        <taxon>malvids</taxon>
        <taxon>Sapindales</taxon>
        <taxon>Anacardiaceae</taxon>
        <taxon>Pistacia</taxon>
    </lineage>
</organism>
<keyword evidence="2" id="KW-1185">Reference proteome</keyword>